<dbReference type="PANTHER" id="PTHR40633:SF1">
    <property type="entry name" value="GPI ANCHORED SERINE-THREONINE RICH PROTEIN (AFU_ORTHOLOGUE AFUA_1G03630)"/>
    <property type="match status" value="1"/>
</dbReference>
<feature type="chain" id="PRO_5046381489" description="Yeast cell wall synthesis Kre9/Knh1-like N-terminal domain-containing protein" evidence="3">
    <location>
        <begin position="22"/>
        <end position="159"/>
    </location>
</feature>
<name>A0ABR2W0X1_9FUNG</name>
<comment type="caution">
    <text evidence="5">The sequence shown here is derived from an EMBL/GenBank/DDBJ whole genome shotgun (WGS) entry which is preliminary data.</text>
</comment>
<dbReference type="InterPro" id="IPR052982">
    <property type="entry name" value="SRP1/TIP1-like"/>
</dbReference>
<accession>A0ABR2W0X1</accession>
<evidence type="ECO:0000256" key="1">
    <source>
        <dbReference type="ARBA" id="ARBA00022729"/>
    </source>
</evidence>
<evidence type="ECO:0000256" key="3">
    <source>
        <dbReference type="SAM" id="SignalP"/>
    </source>
</evidence>
<feature type="transmembrane region" description="Helical" evidence="2">
    <location>
        <begin position="140"/>
        <end position="158"/>
    </location>
</feature>
<reference evidence="5 6" key="1">
    <citation type="submission" date="2023-04" db="EMBL/GenBank/DDBJ databases">
        <title>Genome of Basidiobolus ranarum AG-B5.</title>
        <authorList>
            <person name="Stajich J.E."/>
            <person name="Carter-House D."/>
            <person name="Gryganskyi A."/>
        </authorList>
    </citation>
    <scope>NUCLEOTIDE SEQUENCE [LARGE SCALE GENOMIC DNA]</scope>
    <source>
        <strain evidence="5 6">AG-B5</strain>
    </source>
</reference>
<evidence type="ECO:0000259" key="4">
    <source>
        <dbReference type="Pfam" id="PF10342"/>
    </source>
</evidence>
<dbReference type="InterPro" id="IPR018466">
    <property type="entry name" value="Kre9/Knh1-like_N"/>
</dbReference>
<feature type="domain" description="Yeast cell wall synthesis Kre9/Knh1-like N-terminal" evidence="4">
    <location>
        <begin position="31"/>
        <end position="117"/>
    </location>
</feature>
<dbReference type="EMBL" id="JASJQH010007196">
    <property type="protein sequence ID" value="KAK9712819.1"/>
    <property type="molecule type" value="Genomic_DNA"/>
</dbReference>
<sequence>MHSKLIAIFTIVLSMVSYTHGGAAITAPVESQWPAGSTQMITWADNGDGKPIPAKVDLVLMSGKMTALQLVKPIASQTDGSSGQYKWDIPKDIAPGKQYAVRIGPASNPSYSAYFEILAADGSSSGNLVSGHSNDGHQTLPYVWCFTMFSILLLALGFY</sequence>
<evidence type="ECO:0000256" key="2">
    <source>
        <dbReference type="SAM" id="Phobius"/>
    </source>
</evidence>
<protein>
    <recommendedName>
        <fullName evidence="4">Yeast cell wall synthesis Kre9/Knh1-like N-terminal domain-containing protein</fullName>
    </recommendedName>
</protein>
<evidence type="ECO:0000313" key="6">
    <source>
        <dbReference type="Proteomes" id="UP001479436"/>
    </source>
</evidence>
<evidence type="ECO:0000313" key="5">
    <source>
        <dbReference type="EMBL" id="KAK9712819.1"/>
    </source>
</evidence>
<feature type="signal peptide" evidence="3">
    <location>
        <begin position="1"/>
        <end position="21"/>
    </location>
</feature>
<keyword evidence="2" id="KW-0472">Membrane</keyword>
<dbReference type="PANTHER" id="PTHR40633">
    <property type="entry name" value="MATRIX PROTEIN, PUTATIVE (AFU_ORTHOLOGUE AFUA_8G05410)-RELATED"/>
    <property type="match status" value="1"/>
</dbReference>
<dbReference type="Proteomes" id="UP001479436">
    <property type="component" value="Unassembled WGS sequence"/>
</dbReference>
<organism evidence="5 6">
    <name type="scientific">Basidiobolus ranarum</name>
    <dbReference type="NCBI Taxonomy" id="34480"/>
    <lineage>
        <taxon>Eukaryota</taxon>
        <taxon>Fungi</taxon>
        <taxon>Fungi incertae sedis</taxon>
        <taxon>Zoopagomycota</taxon>
        <taxon>Entomophthoromycotina</taxon>
        <taxon>Basidiobolomycetes</taxon>
        <taxon>Basidiobolales</taxon>
        <taxon>Basidiobolaceae</taxon>
        <taxon>Basidiobolus</taxon>
    </lineage>
</organism>
<gene>
    <name evidence="5" type="ORF">K7432_006891</name>
</gene>
<keyword evidence="2" id="KW-0812">Transmembrane</keyword>
<keyword evidence="6" id="KW-1185">Reference proteome</keyword>
<keyword evidence="1 3" id="KW-0732">Signal</keyword>
<keyword evidence="2" id="KW-1133">Transmembrane helix</keyword>
<proteinExistence type="predicted"/>
<dbReference type="Pfam" id="PF10342">
    <property type="entry name" value="Kre9_KNH"/>
    <property type="match status" value="1"/>
</dbReference>